<dbReference type="PANTHER" id="PTHR33744">
    <property type="entry name" value="CARBOHYDRATE DIACID REGULATOR"/>
    <property type="match status" value="1"/>
</dbReference>
<dbReference type="InterPro" id="IPR025751">
    <property type="entry name" value="RsbRD_N_dom"/>
</dbReference>
<reference evidence="5 6" key="1">
    <citation type="submission" date="2016-11" db="EMBL/GenBank/DDBJ databases">
        <authorList>
            <person name="Jaros S."/>
            <person name="Januszkiewicz K."/>
            <person name="Wedrychowicz H."/>
        </authorList>
    </citation>
    <scope>NUCLEOTIDE SEQUENCE [LARGE SCALE GENOMIC DNA]</scope>
    <source>
        <strain evidence="5 6">DSM 45627</strain>
    </source>
</reference>
<dbReference type="Pfam" id="PF13556">
    <property type="entry name" value="HTH_30"/>
    <property type="match status" value="1"/>
</dbReference>
<accession>A0A1M5T744</accession>
<evidence type="ECO:0000259" key="2">
    <source>
        <dbReference type="Pfam" id="PF13556"/>
    </source>
</evidence>
<dbReference type="Proteomes" id="UP000186132">
    <property type="component" value="Unassembled WGS sequence"/>
</dbReference>
<dbReference type="InterPro" id="IPR051448">
    <property type="entry name" value="CdaR-like_regulators"/>
</dbReference>
<organism evidence="5 6">
    <name type="scientific">Jatrophihabitans endophyticus</name>
    <dbReference type="NCBI Taxonomy" id="1206085"/>
    <lineage>
        <taxon>Bacteria</taxon>
        <taxon>Bacillati</taxon>
        <taxon>Actinomycetota</taxon>
        <taxon>Actinomycetes</taxon>
        <taxon>Jatrophihabitantales</taxon>
        <taxon>Jatrophihabitantaceae</taxon>
        <taxon>Jatrophihabitans</taxon>
    </lineage>
</organism>
<dbReference type="EMBL" id="FQVU01000006">
    <property type="protein sequence ID" value="SHH46587.1"/>
    <property type="molecule type" value="Genomic_DNA"/>
</dbReference>
<dbReference type="PANTHER" id="PTHR33744:SF1">
    <property type="entry name" value="DNA-BINDING TRANSCRIPTIONAL ACTIVATOR ADER"/>
    <property type="match status" value="1"/>
</dbReference>
<dbReference type="InterPro" id="IPR025736">
    <property type="entry name" value="PucR_C-HTH_dom"/>
</dbReference>
<dbReference type="RefSeq" id="WP_084181481.1">
    <property type="nucleotide sequence ID" value="NZ_FQVU01000006.1"/>
</dbReference>
<proteinExistence type="inferred from homology"/>
<dbReference type="Gene3D" id="1.10.10.2840">
    <property type="entry name" value="PucR C-terminal helix-turn-helix domain"/>
    <property type="match status" value="1"/>
</dbReference>
<comment type="similarity">
    <text evidence="1">Belongs to the CdaR family.</text>
</comment>
<dbReference type="InterPro" id="IPR041522">
    <property type="entry name" value="CdaR_GGDEF"/>
</dbReference>
<evidence type="ECO:0000313" key="5">
    <source>
        <dbReference type="EMBL" id="SHH46587.1"/>
    </source>
</evidence>
<protein>
    <submittedName>
        <fullName evidence="5">Transcriptional regulator, CdaR family</fullName>
    </submittedName>
</protein>
<evidence type="ECO:0000259" key="4">
    <source>
        <dbReference type="Pfam" id="PF17853"/>
    </source>
</evidence>
<feature type="domain" description="PucR C-terminal helix-turn-helix" evidence="2">
    <location>
        <begin position="322"/>
        <end position="377"/>
    </location>
</feature>
<evidence type="ECO:0000313" key="6">
    <source>
        <dbReference type="Proteomes" id="UP000186132"/>
    </source>
</evidence>
<evidence type="ECO:0000259" key="3">
    <source>
        <dbReference type="Pfam" id="PF14361"/>
    </source>
</evidence>
<evidence type="ECO:0000256" key="1">
    <source>
        <dbReference type="ARBA" id="ARBA00006754"/>
    </source>
</evidence>
<keyword evidence="6" id="KW-1185">Reference proteome</keyword>
<dbReference type="AlphaFoldDB" id="A0A1M5T744"/>
<feature type="domain" description="RsbT co-antagonist protein RsbRD N-terminal" evidence="3">
    <location>
        <begin position="29"/>
        <end position="134"/>
    </location>
</feature>
<dbReference type="Pfam" id="PF14361">
    <property type="entry name" value="RsbRD_N"/>
    <property type="match status" value="1"/>
</dbReference>
<dbReference type="InterPro" id="IPR042070">
    <property type="entry name" value="PucR_C-HTH_sf"/>
</dbReference>
<dbReference type="OrthoDB" id="5241664at2"/>
<sequence length="391" mass="41182">MTVPDDVLAEVAAAGARDAGGLPVGLLGDFLETVSAAVVAGEQVSPTALRVYRGLGDRAARDGVALRALLDLYLSAAWRLWPHLPPVRDAARRPAGVVAAGEVMLHAADDVVAALAEGYQLARRALVRSQESARREFIDDLLTGTADVVSLLHRADGFGLDLAGPHAVATVAAERAFDDGIPLLTSLDRAIQGIKGDAHALLASKEGRLVVVFAAPDRAAIDHVVGRIGNTLDAQRDGRMSMGRWRIGLGRPGPGADAVVASYRESLDALELAERLGLPGRTIDARDLLVYQLLLRDRAALADLVESTLAGLRDARGGPGPLLDTLIAYFAAGGNTAACARELHLSVRAVTYRLQRVHGLTGLDVDRPADRFALHVAAFGARLLDWSTAST</sequence>
<name>A0A1M5T744_9ACTN</name>
<dbReference type="STRING" id="1206085.SAMN05443575_3927"/>
<gene>
    <name evidence="5" type="ORF">SAMN05443575_3927</name>
</gene>
<feature type="domain" description="CdaR GGDEF-like" evidence="4">
    <location>
        <begin position="144"/>
        <end position="272"/>
    </location>
</feature>
<dbReference type="Pfam" id="PF17853">
    <property type="entry name" value="GGDEF_2"/>
    <property type="match status" value="1"/>
</dbReference>